<evidence type="ECO:0000313" key="2">
    <source>
        <dbReference type="EMBL" id="KAL2917024.1"/>
    </source>
</evidence>
<name>A0ABR4NC11_9FUNG</name>
<dbReference type="EMBL" id="JADGIZ020000013">
    <property type="protein sequence ID" value="KAL2917024.1"/>
    <property type="molecule type" value="Genomic_DNA"/>
</dbReference>
<dbReference type="Pfam" id="PF23865">
    <property type="entry name" value="DUF7223"/>
    <property type="match status" value="1"/>
</dbReference>
<organism evidence="2 3">
    <name type="scientific">Polyrhizophydium stewartii</name>
    <dbReference type="NCBI Taxonomy" id="2732419"/>
    <lineage>
        <taxon>Eukaryota</taxon>
        <taxon>Fungi</taxon>
        <taxon>Fungi incertae sedis</taxon>
        <taxon>Chytridiomycota</taxon>
        <taxon>Chytridiomycota incertae sedis</taxon>
        <taxon>Chytridiomycetes</taxon>
        <taxon>Rhizophydiales</taxon>
        <taxon>Rhizophydiales incertae sedis</taxon>
        <taxon>Polyrhizophydium</taxon>
    </lineage>
</organism>
<reference evidence="2 3" key="1">
    <citation type="submission" date="2023-09" db="EMBL/GenBank/DDBJ databases">
        <title>Pangenome analysis of Batrachochytrium dendrobatidis and related Chytrids.</title>
        <authorList>
            <person name="Yacoub M.N."/>
            <person name="Stajich J.E."/>
            <person name="James T.Y."/>
        </authorList>
    </citation>
    <scope>NUCLEOTIDE SEQUENCE [LARGE SCALE GENOMIC DNA]</scope>
    <source>
        <strain evidence="2 3">JEL0888</strain>
    </source>
</reference>
<keyword evidence="3" id="KW-1185">Reference proteome</keyword>
<accession>A0ABR4NC11</accession>
<feature type="domain" description="DUF7223" evidence="1">
    <location>
        <begin position="173"/>
        <end position="400"/>
    </location>
</feature>
<evidence type="ECO:0000313" key="3">
    <source>
        <dbReference type="Proteomes" id="UP001527925"/>
    </source>
</evidence>
<dbReference type="Proteomes" id="UP001527925">
    <property type="component" value="Unassembled WGS sequence"/>
</dbReference>
<gene>
    <name evidence="2" type="ORF">HK105_203456</name>
</gene>
<protein>
    <recommendedName>
        <fullName evidence="1">DUF7223 domain-containing protein</fullName>
    </recommendedName>
</protein>
<dbReference type="InterPro" id="IPR055647">
    <property type="entry name" value="DUF7223"/>
</dbReference>
<sequence length="428" mass="44155">MRPIHSDNKPSESSVAKWYDTTLGEHSPTVAGMSIVASVPSVNLDNVPGLSTIRCTNDAVTVNFASLDEVQHWKVEKTLLLIAARHNCGAGGAPEFTMRLATNWAINAAAKSLEFATTDPEAAGVTGTFDLVAVPVSNATSYNSTASSNSTRPGYKSNSLDKRFDTTLSVPLNIDKDINQQVSFPIANVGTLSAGCAPCGIHGASTAAFNAKGKLFKKPNFTLSWSGSVRAEAKLVLNANVQPGVPPQNAVLFDLPINAINIAGVLVLGPEISLSGRADAVVLGTTGVTADFTASMPNFSASISNVDGKSVTGFTPVFGFKTDANANFDAELKLGLTPKIAVVARVFGFDLGHTSLSLDATADLKFGAKAGAGAAGSTDPKGTSTSAGASVCFSADAGLRIIGELVGFTKDLFTLPPKTIIDKCAKTA</sequence>
<proteinExistence type="predicted"/>
<comment type="caution">
    <text evidence="2">The sequence shown here is derived from an EMBL/GenBank/DDBJ whole genome shotgun (WGS) entry which is preliminary data.</text>
</comment>
<evidence type="ECO:0000259" key="1">
    <source>
        <dbReference type="Pfam" id="PF23865"/>
    </source>
</evidence>